<dbReference type="PROSITE" id="PS01295">
    <property type="entry name" value="ISPD"/>
    <property type="match status" value="1"/>
</dbReference>
<keyword evidence="4 7" id="KW-0808">Transferase</keyword>
<feature type="site" description="Positions MEP for the nucleophilic attack" evidence="7">
    <location>
        <position position="154"/>
    </location>
</feature>
<evidence type="ECO:0000256" key="6">
    <source>
        <dbReference type="ARBA" id="ARBA00023229"/>
    </source>
</evidence>
<dbReference type="EC" id="2.7.7.60" evidence="7"/>
<evidence type="ECO:0000256" key="4">
    <source>
        <dbReference type="ARBA" id="ARBA00022679"/>
    </source>
</evidence>
<dbReference type="InterPro" id="IPR029044">
    <property type="entry name" value="Nucleotide-diphossugar_trans"/>
</dbReference>
<keyword evidence="9" id="KW-1185">Reference proteome</keyword>
<evidence type="ECO:0000256" key="7">
    <source>
        <dbReference type="HAMAP-Rule" id="MF_00108"/>
    </source>
</evidence>
<feature type="site" description="Transition state stabilizer" evidence="7">
    <location>
        <position position="21"/>
    </location>
</feature>
<dbReference type="EMBL" id="JAJEKE010000016">
    <property type="protein sequence ID" value="MCQ1530968.1"/>
    <property type="molecule type" value="Genomic_DNA"/>
</dbReference>
<dbReference type="GO" id="GO:0050518">
    <property type="term" value="F:2-C-methyl-D-erythritol 4-phosphate cytidylyltransferase activity"/>
    <property type="evidence" value="ECO:0007669"/>
    <property type="project" value="UniProtKB-EC"/>
</dbReference>
<evidence type="ECO:0000256" key="1">
    <source>
        <dbReference type="ARBA" id="ARBA00001282"/>
    </source>
</evidence>
<accession>A0ABT1NIC3</accession>
<evidence type="ECO:0000313" key="9">
    <source>
        <dbReference type="Proteomes" id="UP001651880"/>
    </source>
</evidence>
<dbReference type="PANTHER" id="PTHR32125">
    <property type="entry name" value="2-C-METHYL-D-ERYTHRITOL 4-PHOSPHATE CYTIDYLYLTRANSFERASE, CHLOROPLASTIC"/>
    <property type="match status" value="1"/>
</dbReference>
<dbReference type="SUPFAM" id="SSF53448">
    <property type="entry name" value="Nucleotide-diphospho-sugar transferases"/>
    <property type="match status" value="1"/>
</dbReference>
<dbReference type="RefSeq" id="WP_255228484.1">
    <property type="nucleotide sequence ID" value="NZ_JAJEKE010000016.1"/>
</dbReference>
<feature type="site" description="Positions MEP for the nucleophilic attack" evidence="7">
    <location>
        <position position="210"/>
    </location>
</feature>
<dbReference type="PANTHER" id="PTHR32125:SF4">
    <property type="entry name" value="2-C-METHYL-D-ERYTHRITOL 4-PHOSPHATE CYTIDYLYLTRANSFERASE, CHLOROPLASTIC"/>
    <property type="match status" value="1"/>
</dbReference>
<comment type="catalytic activity">
    <reaction evidence="1 7">
        <text>2-C-methyl-D-erythritol 4-phosphate + CTP + H(+) = 4-CDP-2-C-methyl-D-erythritol + diphosphate</text>
        <dbReference type="Rhea" id="RHEA:13429"/>
        <dbReference type="ChEBI" id="CHEBI:15378"/>
        <dbReference type="ChEBI" id="CHEBI:33019"/>
        <dbReference type="ChEBI" id="CHEBI:37563"/>
        <dbReference type="ChEBI" id="CHEBI:57823"/>
        <dbReference type="ChEBI" id="CHEBI:58262"/>
        <dbReference type="EC" id="2.7.7.60"/>
    </reaction>
</comment>
<dbReference type="Proteomes" id="UP001651880">
    <property type="component" value="Unassembled WGS sequence"/>
</dbReference>
<protein>
    <recommendedName>
        <fullName evidence="7">2-C-methyl-D-erythritol 4-phosphate cytidylyltransferase</fullName>
        <ecNumber evidence="7">2.7.7.60</ecNumber>
    </recommendedName>
    <alternativeName>
        <fullName evidence="7">4-diphosphocytidyl-2C-methyl-D-erythritol synthase</fullName>
    </alternativeName>
    <alternativeName>
        <fullName evidence="7">MEP cytidylyltransferase</fullName>
        <shortName evidence="7">MCT</shortName>
    </alternativeName>
</protein>
<comment type="caution">
    <text evidence="8">The sequence shown here is derived from an EMBL/GenBank/DDBJ whole genome shotgun (WGS) entry which is preliminary data.</text>
</comment>
<evidence type="ECO:0000313" key="8">
    <source>
        <dbReference type="EMBL" id="MCQ1530968.1"/>
    </source>
</evidence>
<reference evidence="8 9" key="1">
    <citation type="submission" date="2021-10" db="EMBL/GenBank/DDBJ databases">
        <title>Lutispora strain m25 sp. nov., a thermophilic, non-spore-forming bacterium isolated from a lab-scale methanogenic bioreactor digesting anaerobic sludge.</title>
        <authorList>
            <person name="El Houari A."/>
            <person name="Mcdonald J."/>
        </authorList>
    </citation>
    <scope>NUCLEOTIDE SEQUENCE [LARGE SCALE GENOMIC DNA]</scope>
    <source>
        <strain evidence="9">m25</strain>
    </source>
</reference>
<evidence type="ECO:0000256" key="3">
    <source>
        <dbReference type="ARBA" id="ARBA00009789"/>
    </source>
</evidence>
<feature type="site" description="Transition state stabilizer" evidence="7">
    <location>
        <position position="14"/>
    </location>
</feature>
<keyword evidence="6 7" id="KW-0414">Isoprene biosynthesis</keyword>
<proteinExistence type="inferred from homology"/>
<dbReference type="InterPro" id="IPR034683">
    <property type="entry name" value="IspD/TarI"/>
</dbReference>
<keyword evidence="5 7" id="KW-0548">Nucleotidyltransferase</keyword>
<dbReference type="InterPro" id="IPR050088">
    <property type="entry name" value="IspD/TarI_cytidylyltransf_bact"/>
</dbReference>
<evidence type="ECO:0000256" key="5">
    <source>
        <dbReference type="ARBA" id="ARBA00022695"/>
    </source>
</evidence>
<dbReference type="Pfam" id="PF01128">
    <property type="entry name" value="IspD"/>
    <property type="match status" value="1"/>
</dbReference>
<dbReference type="HAMAP" id="MF_00108">
    <property type="entry name" value="IspD"/>
    <property type="match status" value="1"/>
</dbReference>
<dbReference type="Gene3D" id="3.90.550.10">
    <property type="entry name" value="Spore Coat Polysaccharide Biosynthesis Protein SpsA, Chain A"/>
    <property type="match status" value="1"/>
</dbReference>
<sequence length="232" mass="25647">MNTAVILAAGKGTRMNMGINKLYLNIKGRPLLARTLDVFFACSSIHEIVLVIGEDEEELCREKIICNMEHNKPLKLVIGGKERQDSVYNGIKSADKGSELILIHDGARPFVTQAMIEESIKEAKLHKAVAVGMPVKDTIKQVDGNGFILNTPDRSGLWIAQTPQTFTLDTIVQAYELSYREKAAATDDAMLVERMGLRVRMIKGSYDNIKITTPEDMALAEEILESGRVGNV</sequence>
<comment type="function">
    <text evidence="7">Catalyzes the formation of 4-diphosphocytidyl-2-C-methyl-D-erythritol from CTP and 2-C-methyl-D-erythritol 4-phosphate (MEP).</text>
</comment>
<dbReference type="CDD" id="cd02516">
    <property type="entry name" value="CDP-ME_synthetase"/>
    <property type="match status" value="1"/>
</dbReference>
<gene>
    <name evidence="7 8" type="primary">ispD</name>
    <name evidence="8" type="ORF">LJD61_15665</name>
</gene>
<evidence type="ECO:0000256" key="2">
    <source>
        <dbReference type="ARBA" id="ARBA00004787"/>
    </source>
</evidence>
<comment type="similarity">
    <text evidence="3 7">Belongs to the IspD/TarI cytidylyltransferase family. IspD subfamily.</text>
</comment>
<dbReference type="NCBIfam" id="TIGR00453">
    <property type="entry name" value="ispD"/>
    <property type="match status" value="1"/>
</dbReference>
<name>A0ABT1NIC3_9FIRM</name>
<dbReference type="InterPro" id="IPR018294">
    <property type="entry name" value="ISPD_synthase_CS"/>
</dbReference>
<dbReference type="InterPro" id="IPR001228">
    <property type="entry name" value="IspD"/>
</dbReference>
<comment type="pathway">
    <text evidence="2 7">Isoprenoid biosynthesis; isopentenyl diphosphate biosynthesis via DXP pathway; isopentenyl diphosphate from 1-deoxy-D-xylulose 5-phosphate: step 2/6.</text>
</comment>
<organism evidence="8 9">
    <name type="scientific">Lutispora saccharofermentans</name>
    <dbReference type="NCBI Taxonomy" id="3024236"/>
    <lineage>
        <taxon>Bacteria</taxon>
        <taxon>Bacillati</taxon>
        <taxon>Bacillota</taxon>
        <taxon>Clostridia</taxon>
        <taxon>Lutisporales</taxon>
        <taxon>Lutisporaceae</taxon>
        <taxon>Lutispora</taxon>
    </lineage>
</organism>